<protein>
    <submittedName>
        <fullName evidence="4">Short-chain dehydrogenase/reductase SDR</fullName>
    </submittedName>
</protein>
<evidence type="ECO:0000256" key="3">
    <source>
        <dbReference type="ARBA" id="ARBA00023002"/>
    </source>
</evidence>
<dbReference type="EMBL" id="JAQQWN010000006">
    <property type="protein sequence ID" value="KAK8080278.1"/>
    <property type="molecule type" value="Genomic_DNA"/>
</dbReference>
<dbReference type="PANTHER" id="PTHR24320:SF252">
    <property type="entry name" value="DEHYDROGENASE_REDUCTASE FAMILY PROTEIN, PUTATIVE (AFU_ORTHOLOGUE AFUA_3G08550)-RELATED"/>
    <property type="match status" value="1"/>
</dbReference>
<proteinExistence type="inferred from homology"/>
<accession>A0ABR1W9W1</accession>
<keyword evidence="3" id="KW-0560">Oxidoreductase</keyword>
<comment type="similarity">
    <text evidence="1">Belongs to the short-chain dehydrogenases/reductases (SDR) family.</text>
</comment>
<keyword evidence="2" id="KW-0521">NADP</keyword>
<comment type="caution">
    <text evidence="4">The sequence shown here is derived from an EMBL/GenBank/DDBJ whole genome shotgun (WGS) entry which is preliminary data.</text>
</comment>
<dbReference type="Proteomes" id="UP001433268">
    <property type="component" value="Unassembled WGS sequence"/>
</dbReference>
<dbReference type="Gene3D" id="3.40.50.720">
    <property type="entry name" value="NAD(P)-binding Rossmann-like Domain"/>
    <property type="match status" value="1"/>
</dbReference>
<evidence type="ECO:0000256" key="2">
    <source>
        <dbReference type="ARBA" id="ARBA00022857"/>
    </source>
</evidence>
<reference evidence="4 5" key="1">
    <citation type="submission" date="2023-01" db="EMBL/GenBank/DDBJ databases">
        <title>Analysis of 21 Apiospora genomes using comparative genomics revels a genus with tremendous synthesis potential of carbohydrate active enzymes and secondary metabolites.</title>
        <authorList>
            <person name="Sorensen T."/>
        </authorList>
    </citation>
    <scope>NUCLEOTIDE SEQUENCE [LARGE SCALE GENOMIC DNA]</scope>
    <source>
        <strain evidence="4 5">CBS 114990</strain>
    </source>
</reference>
<evidence type="ECO:0000256" key="1">
    <source>
        <dbReference type="ARBA" id="ARBA00006484"/>
    </source>
</evidence>
<sequence length="324" mass="35105">MSTAKSPSSQNPSPVDVRLDGQTAIVTGTSAGGLGFEAAKELAAHGLARLILAVRNVASRSAEAARGKSRSKIWELDYESFESMTAFAARARSELDRLDIVILSAGVKNLEFVRAKTGHESSVQVNHLGTAYLSLLLLPILRSTATHTSRPARLTIVASEVHFWTPFSERHAPSILQRLDEESSFKPGEMERYNTSKLLNVLWTRELSSRVAEERNGSSGPAAVTINAVNPGFCASALHRSHAMPGQALINRLLAWTPGQGGHCLADAGCRHGDQQGAYISEQEVKAFVTSMEGERAQKRLWDETIALFQGVDSLFDLANLLEA</sequence>
<dbReference type="PANTHER" id="PTHR24320">
    <property type="entry name" value="RETINOL DEHYDROGENASE"/>
    <property type="match status" value="1"/>
</dbReference>
<dbReference type="RefSeq" id="XP_066667753.1">
    <property type="nucleotide sequence ID" value="XM_066812411.1"/>
</dbReference>
<dbReference type="GeneID" id="92045471"/>
<evidence type="ECO:0000313" key="5">
    <source>
        <dbReference type="Proteomes" id="UP001433268"/>
    </source>
</evidence>
<organism evidence="4 5">
    <name type="scientific">Apiospora hydei</name>
    <dbReference type="NCBI Taxonomy" id="1337664"/>
    <lineage>
        <taxon>Eukaryota</taxon>
        <taxon>Fungi</taxon>
        <taxon>Dikarya</taxon>
        <taxon>Ascomycota</taxon>
        <taxon>Pezizomycotina</taxon>
        <taxon>Sordariomycetes</taxon>
        <taxon>Xylariomycetidae</taxon>
        <taxon>Amphisphaeriales</taxon>
        <taxon>Apiosporaceae</taxon>
        <taxon>Apiospora</taxon>
    </lineage>
</organism>
<dbReference type="Pfam" id="PF00106">
    <property type="entry name" value="adh_short"/>
    <property type="match status" value="1"/>
</dbReference>
<dbReference type="InterPro" id="IPR002347">
    <property type="entry name" value="SDR_fam"/>
</dbReference>
<gene>
    <name evidence="4" type="ORF">PG997_008096</name>
</gene>
<keyword evidence="5" id="KW-1185">Reference proteome</keyword>
<name>A0ABR1W9W1_9PEZI</name>
<dbReference type="InterPro" id="IPR036291">
    <property type="entry name" value="NAD(P)-bd_dom_sf"/>
</dbReference>
<dbReference type="SUPFAM" id="SSF51735">
    <property type="entry name" value="NAD(P)-binding Rossmann-fold domains"/>
    <property type="match status" value="1"/>
</dbReference>
<evidence type="ECO:0000313" key="4">
    <source>
        <dbReference type="EMBL" id="KAK8080278.1"/>
    </source>
</evidence>